<dbReference type="RefSeq" id="WP_108918457.1">
    <property type="nucleotide sequence ID" value="NZ_BGJY01000004.1"/>
</dbReference>
<dbReference type="Gene3D" id="3.40.50.150">
    <property type="entry name" value="Vaccinia Virus protein VP39"/>
    <property type="match status" value="1"/>
</dbReference>
<reference evidence="2 3" key="1">
    <citation type="journal article" date="2018" name="Appl. Microbiol. Biotechnol.">
        <title>Co-cultivation of the strictly anaerobic methanogen Methanosarcina barkeri with aerobic methanotrophs in an oxygen-limited membrane bioreactor.</title>
        <authorList>
            <person name="In 't Zandt M.H."/>
            <person name="van den Bosch T.J.M."/>
            <person name="Rijkers R."/>
            <person name="van Kessel M.A.H.J."/>
            <person name="Jetten M.S.M."/>
            <person name="Welte C.U."/>
        </authorList>
    </citation>
    <scope>NUCLEOTIDE SEQUENCE [LARGE SCALE GENOMIC DNA]</scope>
    <source>
        <strain evidence="2 3">DSM 17706</strain>
    </source>
</reference>
<evidence type="ECO:0000259" key="1">
    <source>
        <dbReference type="Pfam" id="PF08241"/>
    </source>
</evidence>
<sequence length="216" mass="24450">MERFTLDDLMRCMSPHAPVYSWRSPIYQFVALSNLRRVWDKSHRRALDVGGGTGLLAHTIKSLFGLDHIASVDVENRFLPSLDVETSIYDGRTLPFPDNSFDCVILFNVLHHVPAPLRRPLMRECRRVAGAGPLYIKDHLSTGLLDTARLTALDLIGNLPFNGMVSASYLCAEDWRTLAHDAGYAYEIVSDGDYRRGVEAMVFPNRLETSMKWRPI</sequence>
<dbReference type="Pfam" id="PF08241">
    <property type="entry name" value="Methyltransf_11"/>
    <property type="match status" value="1"/>
</dbReference>
<evidence type="ECO:0000313" key="2">
    <source>
        <dbReference type="EMBL" id="PWB92643.1"/>
    </source>
</evidence>
<gene>
    <name evidence="2" type="ORF">C5689_17130</name>
</gene>
<comment type="caution">
    <text evidence="2">The sequence shown here is derived from an EMBL/GenBank/DDBJ whole genome shotgun (WGS) entry which is preliminary data.</text>
</comment>
<protein>
    <recommendedName>
        <fullName evidence="1">Methyltransferase type 11 domain-containing protein</fullName>
    </recommendedName>
</protein>
<dbReference type="CDD" id="cd02440">
    <property type="entry name" value="AdoMet_MTases"/>
    <property type="match status" value="1"/>
</dbReference>
<dbReference type="EMBL" id="PUIV01000041">
    <property type="protein sequence ID" value="PWB92643.1"/>
    <property type="molecule type" value="Genomic_DNA"/>
</dbReference>
<accession>A0A2U1SM16</accession>
<dbReference type="GO" id="GO:0008757">
    <property type="term" value="F:S-adenosylmethionine-dependent methyltransferase activity"/>
    <property type="evidence" value="ECO:0007669"/>
    <property type="project" value="InterPro"/>
</dbReference>
<feature type="domain" description="Methyltransferase type 11" evidence="1">
    <location>
        <begin position="47"/>
        <end position="129"/>
    </location>
</feature>
<dbReference type="OrthoDB" id="9787738at2"/>
<keyword evidence="3" id="KW-1185">Reference proteome</keyword>
<name>A0A2U1SM16_METSR</name>
<dbReference type="InterPro" id="IPR029063">
    <property type="entry name" value="SAM-dependent_MTases_sf"/>
</dbReference>
<dbReference type="AlphaFoldDB" id="A0A2U1SM16"/>
<evidence type="ECO:0000313" key="3">
    <source>
        <dbReference type="Proteomes" id="UP000245137"/>
    </source>
</evidence>
<dbReference type="Proteomes" id="UP000245137">
    <property type="component" value="Unassembled WGS sequence"/>
</dbReference>
<dbReference type="SUPFAM" id="SSF53335">
    <property type="entry name" value="S-adenosyl-L-methionine-dependent methyltransferases"/>
    <property type="match status" value="1"/>
</dbReference>
<organism evidence="2 3">
    <name type="scientific">Methylosinus sporium</name>
    <dbReference type="NCBI Taxonomy" id="428"/>
    <lineage>
        <taxon>Bacteria</taxon>
        <taxon>Pseudomonadati</taxon>
        <taxon>Pseudomonadota</taxon>
        <taxon>Alphaproteobacteria</taxon>
        <taxon>Hyphomicrobiales</taxon>
        <taxon>Methylocystaceae</taxon>
        <taxon>Methylosinus</taxon>
    </lineage>
</organism>
<proteinExistence type="predicted"/>
<dbReference type="InterPro" id="IPR013216">
    <property type="entry name" value="Methyltransf_11"/>
</dbReference>